<protein>
    <submittedName>
        <fullName evidence="1">Uncharacterized protein</fullName>
    </submittedName>
</protein>
<dbReference type="EMBL" id="BK015840">
    <property type="protein sequence ID" value="DAE27570.1"/>
    <property type="molecule type" value="Genomic_DNA"/>
</dbReference>
<proteinExistence type="predicted"/>
<evidence type="ECO:0000313" key="1">
    <source>
        <dbReference type="EMBL" id="DAE27570.1"/>
    </source>
</evidence>
<reference evidence="1" key="1">
    <citation type="journal article" date="2021" name="Proc. Natl. Acad. Sci. U.S.A.">
        <title>A Catalog of Tens of Thousands of Viruses from Human Metagenomes Reveals Hidden Associations with Chronic Diseases.</title>
        <authorList>
            <person name="Tisza M.J."/>
            <person name="Buck C.B."/>
        </authorList>
    </citation>
    <scope>NUCLEOTIDE SEQUENCE</scope>
    <source>
        <strain evidence="1">Ct1Uu26</strain>
    </source>
</reference>
<name>A0A8S5R8V0_9VIRU</name>
<organism evidence="1">
    <name type="scientific">virus sp. ct1Uu26</name>
    <dbReference type="NCBI Taxonomy" id="2826789"/>
    <lineage>
        <taxon>Viruses</taxon>
    </lineage>
</organism>
<accession>A0A8S5R8V0</accession>
<sequence>MHEVSFSFFLDENSTPKQEREIDLKRLRIFVPFEVNFIIDEQYAGSFKSIDF</sequence>